<feature type="region of interest" description="Disordered" evidence="7">
    <location>
        <begin position="2122"/>
        <end position="2180"/>
    </location>
</feature>
<evidence type="ECO:0000259" key="8">
    <source>
        <dbReference type="PROSITE" id="PS50016"/>
    </source>
</evidence>
<keyword evidence="5" id="KW-0539">Nucleus</keyword>
<evidence type="ECO:0000256" key="4">
    <source>
        <dbReference type="ARBA" id="ARBA00022833"/>
    </source>
</evidence>
<dbReference type="OrthoDB" id="429143at2759"/>
<dbReference type="SUPFAM" id="SSF57903">
    <property type="entry name" value="FYVE/PHD zinc finger"/>
    <property type="match status" value="2"/>
</dbReference>
<feature type="compositionally biased region" description="Polar residues" evidence="7">
    <location>
        <begin position="1823"/>
        <end position="1840"/>
    </location>
</feature>
<feature type="region of interest" description="Disordered" evidence="7">
    <location>
        <begin position="1823"/>
        <end position="1896"/>
    </location>
</feature>
<protein>
    <submittedName>
        <fullName evidence="10">Increased DNA methylation 1-like</fullName>
    </submittedName>
</protein>
<feature type="compositionally biased region" description="Basic and acidic residues" evidence="7">
    <location>
        <begin position="1915"/>
        <end position="1928"/>
    </location>
</feature>
<name>A0A8S0TUP2_OLEEU</name>
<dbReference type="GO" id="GO:0016747">
    <property type="term" value="F:acyltransferase activity, transferring groups other than amino-acyl groups"/>
    <property type="evidence" value="ECO:0007669"/>
    <property type="project" value="InterPro"/>
</dbReference>
<keyword evidence="11" id="KW-1185">Reference proteome</keyword>
<evidence type="ECO:0000313" key="11">
    <source>
        <dbReference type="Proteomes" id="UP000594638"/>
    </source>
</evidence>
<dbReference type="InterPro" id="IPR032308">
    <property type="entry name" value="TDBD"/>
</dbReference>
<reference evidence="10 11" key="1">
    <citation type="submission" date="2019-12" db="EMBL/GenBank/DDBJ databases">
        <authorList>
            <person name="Alioto T."/>
            <person name="Alioto T."/>
            <person name="Gomez Garrido J."/>
        </authorList>
    </citation>
    <scope>NUCLEOTIDE SEQUENCE [LARGE SCALE GENOMIC DNA]</scope>
</reference>
<sequence length="2180" mass="244172">MGDTVMAGSAKILFSNDFEDLHDDGFVGSADEYRIFAKVFYGNDSASGNRCVVNSGEGCVVTGCDYNKQTDISLCSNSGNSSLTSQDDCFDAKEDLRGKTPLECLSEDLTSSNKNNHEAKLAVENHPNGRPDLGDILNISVCEGVVMGMSQQDSYTACHTITHCLLESSGEGVIFRHYQPKGHVHLGQGYEISGTGGFKSRLSSDGHDQKDVVSIAITSPASQESYASKLLVMDPAISVKNKLGSHRPAKPRWKDSCFLKLDDDELSMPRDIKNDPRPLLRYHINRLLRAAGWVIGRRKRKSKYNGIGEYVYKSPGGRPFREFHRAWSMCGESLLTDAIDFVQRNDSNQWNDMTELWTDLSTTFKEIEEKHNSLETTSALAHLWCLLDPFAKVVFIDKTIRSLKKGIAVEAKRSFPCARDGRPAAKYRKILRNDQSEILFEVPIISENTRALVGGRDTHQDSNTGSQSISKDRPEEEGCSGYDRRVHKKSRKISEMKVTSLYQRHLNAQEYSVEETTSCRIGSKKSKTSHLNDDDLLISAIKKNKTIRSSKKLATYKSKPLRRPKRRKGSCRLLIRSLNKGSKHLMEGKWSASELRTVLSWLVQSGVVSLNEVIQLQNLKTDVVLKDGLITRGGVLCKCCNKVLSISAFKTHADLGLKHHCINLFMESGKPLTSCQLEAWSAEYKARKVAPQSGQGDETDQNDDSCGRCGDVGELICCDNCPSAFHQSCLFEQVIIEFYFLKESTREVYNHFKHERNNIKLGNPTIEFLATALNQVYKVKSFPFLVCIPSMLFTGFGCCSFYGIVYPLLLVVFKILEDMGDTVMAGSAKILFSNDFEDLHDDGFVGSADEYRIFAKVFYGNDSGSGNRRVVSSGEGCVFTGCDYNKQTDISLCSNSGNSSLTSQDDCFDAKEDLRGKTPLECLSEDLTSSNKNNHEAKLAVENHPNGRPDLGDILNISVCEGVVMGMSQQDSYTACHTITHCLLESSGEGVIFRHYQPKGHVDLGQGYEISGTGGFKSRLSSDGHDQKDVVSIAITSPASQESYASKLLVMDPAISVKNKLGSHRPAKPRWKDSCFLKLDDDELSMPRDIKNDPRPLLRYHINRLLRAAGWVIGRRKRKSKYNGIGEYVYKSPGGRPFREFHRAWSMCGESLLTDAIDFVQRNDSNQWNDMTELWTDLSTTFKEIEEKHNSLETTSALAHLWCLLDPFAKVVFIDKTIRSLKKGIAVEAKRSFACARDGGPAAKYRKILRNDQSEILFEVPIISENTRALVGGRDTHQDSNTGSQSISKDRPEEEGCSGYDRRVHKKSRKISEMKVTSLYQRHLNAQEYSVEETTSCRIGSKKSKTSHLNDDDLLISAIKKNKTIRSSKKLATYKSKPLRKPKRRKGSCRLLIRSLNKGSKHLMEGKWSASELRTVLSWLVQSGVVSLNEVIQLQNLKTDVVVKDGLITRGGVLCKCCNKVLSISAFKTHADLGLKHHCINLFMESGKPLTSCQLEAWSAEYKARKVAPQSGQGDETDQNDDSCGRCGDVGELICCDNCPSAFHQSCLFEQELPEGSWYCPQCRCLICGAVVHDKDASQSHSSFKCSQCEFKYHETCMQGKGMKIEMASDNWFCGEYCQEVYSGLRSRIGLINHLSDDYSWTLLQCINGEQKVHSDECFVALKAECNSKLAVAITILEDCFLPMVDPKTGINMIPQVMYNWGSELARLNYSGFYTVVLEKDDIMLSVASIRIHGVTVAELPLVATCNNYRRRGLCRLLINSIEEMLKSLRVEKLVVSAIPSVVETWTKGFGFKPLEDDERQSLSKINLMVFPGSVWLQKPLHQSTMNQENGPIDASTSGANDPGEMGTLEEGFSTTQSVREANTETGTILHDLENSQSHEKQEPDISSDEQEHGRFSNHDLSVQEARIETGLGHAHSENTQSHEKQDPDISSDEQELRRLFNHEFSVQEAHTETGSGFALSENMQSHEKQDPDISFDEHVLRRLSNHEFSVQEAHTETGSGRALSGNRQSYEKQDPVISFHEKELRQLSNHNLSVQEAHTETGSGHARSENLQSDVKHDPSVFFDEQEERKLWNHSPFIQEAKSETENRNGGSQVEVVACTEANEMYAETVFGHAHFENMRSHENRDSEISSNEQEGRRLCDHDLPVQETRTETETRNGDYFNQVNNKNHPTFSTNEVPT</sequence>
<evidence type="ECO:0000256" key="7">
    <source>
        <dbReference type="SAM" id="MobiDB-lite"/>
    </source>
</evidence>
<feature type="domain" description="N-acetyltransferase" evidence="9">
    <location>
        <begin position="1672"/>
        <end position="1822"/>
    </location>
</feature>
<dbReference type="InterPro" id="IPR001965">
    <property type="entry name" value="Znf_PHD"/>
</dbReference>
<dbReference type="SUPFAM" id="SSF55729">
    <property type="entry name" value="Acyl-CoA N-acyltransferases (Nat)"/>
    <property type="match status" value="1"/>
</dbReference>
<dbReference type="Gene3D" id="3.40.630.30">
    <property type="match status" value="1"/>
</dbReference>
<dbReference type="CDD" id="cd15532">
    <property type="entry name" value="PHD2_CHD_II"/>
    <property type="match status" value="1"/>
</dbReference>
<gene>
    <name evidence="10" type="ORF">OLEA9_A056351</name>
</gene>
<dbReference type="InterPro" id="IPR056511">
    <property type="entry name" value="IDM1_C"/>
</dbReference>
<dbReference type="PROSITE" id="PS51186">
    <property type="entry name" value="GNAT"/>
    <property type="match status" value="1"/>
</dbReference>
<dbReference type="PANTHER" id="PTHR46508:SF2">
    <property type="entry name" value="INCREASED DNA METHYLATION 1"/>
    <property type="match status" value="1"/>
</dbReference>
<dbReference type="Proteomes" id="UP000594638">
    <property type="component" value="Unassembled WGS sequence"/>
</dbReference>
<dbReference type="Pfam" id="PF16135">
    <property type="entry name" value="TDBD"/>
    <property type="match status" value="2"/>
</dbReference>
<dbReference type="SMART" id="SM00249">
    <property type="entry name" value="PHD"/>
    <property type="match status" value="3"/>
</dbReference>
<comment type="caution">
    <text evidence="10">The sequence shown here is derived from an EMBL/GenBank/DDBJ whole genome shotgun (WGS) entry which is preliminary data.</text>
</comment>
<keyword evidence="3 6" id="KW-0863">Zinc-finger</keyword>
<evidence type="ECO:0000256" key="5">
    <source>
        <dbReference type="ARBA" id="ARBA00023242"/>
    </source>
</evidence>
<evidence type="ECO:0000313" key="10">
    <source>
        <dbReference type="EMBL" id="CAA3009859.1"/>
    </source>
</evidence>
<evidence type="ECO:0000256" key="6">
    <source>
        <dbReference type="PROSITE-ProRule" id="PRU00146"/>
    </source>
</evidence>
<dbReference type="Gramene" id="OE9A056351T1">
    <property type="protein sequence ID" value="OE9A056351C1"/>
    <property type="gene ID" value="OE9A056351"/>
</dbReference>
<evidence type="ECO:0000256" key="3">
    <source>
        <dbReference type="ARBA" id="ARBA00022771"/>
    </source>
</evidence>
<feature type="domain" description="PHD-type" evidence="8">
    <location>
        <begin position="1521"/>
        <end position="1566"/>
    </location>
</feature>
<feature type="region of interest" description="Disordered" evidence="7">
    <location>
        <begin position="1915"/>
        <end position="1934"/>
    </location>
</feature>
<feature type="compositionally biased region" description="Polar residues" evidence="7">
    <location>
        <begin position="2161"/>
        <end position="2180"/>
    </location>
</feature>
<evidence type="ECO:0000259" key="9">
    <source>
        <dbReference type="PROSITE" id="PS51186"/>
    </source>
</evidence>
<dbReference type="InterPro" id="IPR016181">
    <property type="entry name" value="Acyl_CoA_acyltransferase"/>
</dbReference>
<proteinExistence type="predicted"/>
<dbReference type="InterPro" id="IPR013083">
    <property type="entry name" value="Znf_RING/FYVE/PHD"/>
</dbReference>
<keyword evidence="4" id="KW-0862">Zinc</keyword>
<dbReference type="Pfam" id="PF00628">
    <property type="entry name" value="PHD"/>
    <property type="match status" value="1"/>
</dbReference>
<organism evidence="10 11">
    <name type="scientific">Olea europaea subsp. europaea</name>
    <dbReference type="NCBI Taxonomy" id="158383"/>
    <lineage>
        <taxon>Eukaryota</taxon>
        <taxon>Viridiplantae</taxon>
        <taxon>Streptophyta</taxon>
        <taxon>Embryophyta</taxon>
        <taxon>Tracheophyta</taxon>
        <taxon>Spermatophyta</taxon>
        <taxon>Magnoliopsida</taxon>
        <taxon>eudicotyledons</taxon>
        <taxon>Gunneridae</taxon>
        <taxon>Pentapetalae</taxon>
        <taxon>asterids</taxon>
        <taxon>lamiids</taxon>
        <taxon>Lamiales</taxon>
        <taxon>Oleaceae</taxon>
        <taxon>Oleeae</taxon>
        <taxon>Olea</taxon>
    </lineage>
</organism>
<dbReference type="GO" id="GO:0008270">
    <property type="term" value="F:zinc ion binding"/>
    <property type="evidence" value="ECO:0007669"/>
    <property type="project" value="UniProtKB-KW"/>
</dbReference>
<feature type="region of interest" description="Disordered" evidence="7">
    <location>
        <begin position="1269"/>
        <end position="1304"/>
    </location>
</feature>
<dbReference type="PANTHER" id="PTHR46508">
    <property type="entry name" value="PHD FINGER FAMILY PROTEIN"/>
    <property type="match status" value="1"/>
</dbReference>
<dbReference type="Gene3D" id="3.30.40.10">
    <property type="entry name" value="Zinc/RING finger domain, C3HC4 (zinc finger)"/>
    <property type="match status" value="2"/>
</dbReference>
<accession>A0A8S0TUP2</accession>
<dbReference type="InterPro" id="IPR000182">
    <property type="entry name" value="GNAT_dom"/>
</dbReference>
<dbReference type="CDD" id="cd04301">
    <property type="entry name" value="NAT_SF"/>
    <property type="match status" value="1"/>
</dbReference>
<dbReference type="PROSITE" id="PS50016">
    <property type="entry name" value="ZF_PHD_2"/>
    <property type="match status" value="1"/>
</dbReference>
<dbReference type="GO" id="GO:0005634">
    <property type="term" value="C:nucleus"/>
    <property type="evidence" value="ECO:0007669"/>
    <property type="project" value="UniProtKB-SubCell"/>
</dbReference>
<dbReference type="EMBL" id="CACTIH010007327">
    <property type="protein sequence ID" value="CAA3009859.1"/>
    <property type="molecule type" value="Genomic_DNA"/>
</dbReference>
<feature type="compositionally biased region" description="Basic and acidic residues" evidence="7">
    <location>
        <begin position="1871"/>
        <end position="1896"/>
    </location>
</feature>
<keyword evidence="2" id="KW-0479">Metal-binding</keyword>
<feature type="compositionally biased region" description="Basic and acidic residues" evidence="7">
    <location>
        <begin position="2122"/>
        <end position="2158"/>
    </location>
</feature>
<feature type="compositionally biased region" description="Polar residues" evidence="7">
    <location>
        <begin position="1853"/>
        <end position="1867"/>
    </location>
</feature>
<dbReference type="InterPro" id="IPR011011">
    <property type="entry name" value="Znf_FYVE_PHD"/>
</dbReference>
<evidence type="ECO:0000256" key="2">
    <source>
        <dbReference type="ARBA" id="ARBA00022723"/>
    </source>
</evidence>
<feature type="region of interest" description="Disordered" evidence="7">
    <location>
        <begin position="451"/>
        <end position="486"/>
    </location>
</feature>
<evidence type="ECO:0000256" key="1">
    <source>
        <dbReference type="ARBA" id="ARBA00004123"/>
    </source>
</evidence>
<dbReference type="Pfam" id="PF23209">
    <property type="entry name" value="IDM1_C"/>
    <property type="match status" value="1"/>
</dbReference>
<dbReference type="InterPro" id="IPR019787">
    <property type="entry name" value="Znf_PHD-finger"/>
</dbReference>
<comment type="subcellular location">
    <subcellularLocation>
        <location evidence="1">Nucleus</location>
    </subcellularLocation>
</comment>